<reference evidence="11 12" key="1">
    <citation type="journal article" date="2020" name="Cell Host Microbe">
        <title>Functional and Genomic Variation between Human-Derived Isolates of Lachnospiraceae Reveals Inter- and Intra-Species Diversity.</title>
        <authorList>
            <person name="Sorbara M.T."/>
            <person name="Littmann E.R."/>
            <person name="Fontana E."/>
            <person name="Moody T.U."/>
            <person name="Kohout C.E."/>
            <person name="Gjonbalaj M."/>
            <person name="Eaton V."/>
            <person name="Seok R."/>
            <person name="Leiner I.M."/>
            <person name="Pamer E.G."/>
        </authorList>
    </citation>
    <scope>NUCLEOTIDE SEQUENCE [LARGE SCALE GENOMIC DNA]</scope>
    <source>
        <strain evidence="10 11">MSK.17.11</strain>
        <strain evidence="9 12">MSK.17.38</strain>
    </source>
</reference>
<evidence type="ECO:0000313" key="12">
    <source>
        <dbReference type="Proteomes" id="UP000701680"/>
    </source>
</evidence>
<feature type="transmembrane region" description="Helical" evidence="7">
    <location>
        <begin position="85"/>
        <end position="108"/>
    </location>
</feature>
<feature type="domain" description="ABC transmembrane type-1" evidence="8">
    <location>
        <begin position="16"/>
        <end position="208"/>
    </location>
</feature>
<keyword evidence="11" id="KW-1185">Reference proteome</keyword>
<dbReference type="GO" id="GO:0005886">
    <property type="term" value="C:plasma membrane"/>
    <property type="evidence" value="ECO:0007669"/>
    <property type="project" value="UniProtKB-SubCell"/>
</dbReference>
<dbReference type="Gene3D" id="1.10.3720.10">
    <property type="entry name" value="MetI-like"/>
    <property type="match status" value="1"/>
</dbReference>
<evidence type="ECO:0000256" key="1">
    <source>
        <dbReference type="ARBA" id="ARBA00004651"/>
    </source>
</evidence>
<gene>
    <name evidence="10" type="ORF">G5A66_07845</name>
    <name evidence="9" type="ORF">G5A75_07865</name>
</gene>
<keyword evidence="2 7" id="KW-0813">Transport</keyword>
<comment type="similarity">
    <text evidence="7">Belongs to the binding-protein-dependent transport system permease family.</text>
</comment>
<feature type="transmembrane region" description="Helical" evidence="7">
    <location>
        <begin position="20"/>
        <end position="43"/>
    </location>
</feature>
<reference evidence="10" key="2">
    <citation type="submission" date="2020-02" db="EMBL/GenBank/DDBJ databases">
        <authorList>
            <person name="Littmann E."/>
            <person name="Sorbara M."/>
        </authorList>
    </citation>
    <scope>NUCLEOTIDE SEQUENCE</scope>
    <source>
        <strain evidence="10">MSK.17.11</strain>
        <strain evidence="9">MSK.17.38</strain>
    </source>
</reference>
<evidence type="ECO:0000313" key="11">
    <source>
        <dbReference type="Proteomes" id="UP000528555"/>
    </source>
</evidence>
<feature type="transmembrane region" description="Helical" evidence="7">
    <location>
        <begin position="145"/>
        <end position="170"/>
    </location>
</feature>
<dbReference type="CDD" id="cd06261">
    <property type="entry name" value="TM_PBP2"/>
    <property type="match status" value="1"/>
</dbReference>
<comment type="subcellular location">
    <subcellularLocation>
        <location evidence="1 7">Cell membrane</location>
        <topology evidence="1 7">Multi-pass membrane protein</topology>
    </subcellularLocation>
</comment>
<keyword evidence="4 7" id="KW-0812">Transmembrane</keyword>
<protein>
    <submittedName>
        <fullName evidence="10">ABC transporter permease</fullName>
    </submittedName>
</protein>
<dbReference type="InterPro" id="IPR000515">
    <property type="entry name" value="MetI-like"/>
</dbReference>
<evidence type="ECO:0000256" key="4">
    <source>
        <dbReference type="ARBA" id="ARBA00022692"/>
    </source>
</evidence>
<comment type="caution">
    <text evidence="10">The sequence shown here is derived from an EMBL/GenBank/DDBJ whole genome shotgun (WGS) entry which is preliminary data.</text>
</comment>
<proteinExistence type="inferred from homology"/>
<keyword evidence="5 7" id="KW-1133">Transmembrane helix</keyword>
<evidence type="ECO:0000256" key="7">
    <source>
        <dbReference type="RuleBase" id="RU363032"/>
    </source>
</evidence>
<accession>A0A850HLE5</accession>
<dbReference type="PANTHER" id="PTHR30450:SF1">
    <property type="entry name" value="D-METHIONINE TRANSPORT SYSTEM PERMEASE PROTEIN METI-RELATED"/>
    <property type="match status" value="1"/>
</dbReference>
<evidence type="ECO:0000256" key="5">
    <source>
        <dbReference type="ARBA" id="ARBA00022989"/>
    </source>
</evidence>
<sequence length="218" mass="23282">MNDPALVIKSVMMPALVESLYMTFWGTVFSCILGFGLAVILVVTAEDGLSPHKWVYRLLNVLVNTLRSFPFIILAVTIIPITRAVMGTSIGTNAALFPLVIVACPFVARVFEGNLKAVTPGMIEAAKAFGASNMQIIFKIMLKEAIPAMCISVTLVVISILGSSSMAGALGAGGLGNVALIYGYQSFNDLIMYGTVFILVVLVQTIQSIGNLLYNKLK</sequence>
<dbReference type="EMBL" id="JAAIUO010000004">
    <property type="protein sequence ID" value="NSK14785.1"/>
    <property type="molecule type" value="Genomic_DNA"/>
</dbReference>
<dbReference type="AlphaFoldDB" id="A0A850HLE5"/>
<feature type="transmembrane region" description="Helical" evidence="7">
    <location>
        <begin position="190"/>
        <end position="214"/>
    </location>
</feature>
<feature type="transmembrane region" description="Helical" evidence="7">
    <location>
        <begin position="55"/>
        <end position="79"/>
    </location>
</feature>
<keyword evidence="3" id="KW-1003">Cell membrane</keyword>
<dbReference type="SUPFAM" id="SSF161098">
    <property type="entry name" value="MetI-like"/>
    <property type="match status" value="1"/>
</dbReference>
<organism evidence="10 11">
    <name type="scientific">Dorea phocaeensis</name>
    <dbReference type="NCBI Taxonomy" id="2040291"/>
    <lineage>
        <taxon>Bacteria</taxon>
        <taxon>Bacillati</taxon>
        <taxon>Bacillota</taxon>
        <taxon>Clostridia</taxon>
        <taxon>Lachnospirales</taxon>
        <taxon>Lachnospiraceae</taxon>
        <taxon>Dorea</taxon>
    </lineage>
</organism>
<dbReference type="EMBL" id="JAAITX010000004">
    <property type="protein sequence ID" value="NVH58559.1"/>
    <property type="molecule type" value="Genomic_DNA"/>
</dbReference>
<dbReference type="PROSITE" id="PS50928">
    <property type="entry name" value="ABC_TM1"/>
    <property type="match status" value="1"/>
</dbReference>
<evidence type="ECO:0000313" key="10">
    <source>
        <dbReference type="EMBL" id="NVH58559.1"/>
    </source>
</evidence>
<evidence type="ECO:0000256" key="3">
    <source>
        <dbReference type="ARBA" id="ARBA00022475"/>
    </source>
</evidence>
<evidence type="ECO:0000313" key="9">
    <source>
        <dbReference type="EMBL" id="NSK14785.1"/>
    </source>
</evidence>
<evidence type="ECO:0000256" key="2">
    <source>
        <dbReference type="ARBA" id="ARBA00022448"/>
    </source>
</evidence>
<dbReference type="InterPro" id="IPR035906">
    <property type="entry name" value="MetI-like_sf"/>
</dbReference>
<name>A0A850HLE5_9FIRM</name>
<dbReference type="GO" id="GO:0048473">
    <property type="term" value="P:D-methionine transmembrane transport"/>
    <property type="evidence" value="ECO:0007669"/>
    <property type="project" value="TreeGrafter"/>
</dbReference>
<dbReference type="Proteomes" id="UP000528555">
    <property type="component" value="Unassembled WGS sequence"/>
</dbReference>
<evidence type="ECO:0000259" key="8">
    <source>
        <dbReference type="PROSITE" id="PS50928"/>
    </source>
</evidence>
<dbReference type="RefSeq" id="WP_173814733.1">
    <property type="nucleotide sequence ID" value="NZ_JAAITX010000004.1"/>
</dbReference>
<dbReference type="PANTHER" id="PTHR30450">
    <property type="entry name" value="ABC TRANSPORTER PERMEASE"/>
    <property type="match status" value="1"/>
</dbReference>
<dbReference type="Proteomes" id="UP000701680">
    <property type="component" value="Unassembled WGS sequence"/>
</dbReference>
<dbReference type="Pfam" id="PF00528">
    <property type="entry name" value="BPD_transp_1"/>
    <property type="match status" value="1"/>
</dbReference>
<keyword evidence="6 7" id="KW-0472">Membrane</keyword>
<evidence type="ECO:0000256" key="6">
    <source>
        <dbReference type="ARBA" id="ARBA00023136"/>
    </source>
</evidence>
<dbReference type="InterPro" id="IPR051322">
    <property type="entry name" value="AA_ABC_Transporter_Permease"/>
</dbReference>